<evidence type="ECO:0000313" key="2">
    <source>
        <dbReference type="Proteomes" id="UP001226691"/>
    </source>
</evidence>
<accession>A0ABU0TYM1</accession>
<dbReference type="PROSITE" id="PS51257">
    <property type="entry name" value="PROKAR_LIPOPROTEIN"/>
    <property type="match status" value="1"/>
</dbReference>
<evidence type="ECO:0008006" key="3">
    <source>
        <dbReference type="Google" id="ProtNLM"/>
    </source>
</evidence>
<dbReference type="RefSeq" id="WP_307486466.1">
    <property type="nucleotide sequence ID" value="NZ_JAUTBF010000001.1"/>
</dbReference>
<name>A0ABU0TYM1_MICTR</name>
<evidence type="ECO:0000313" key="1">
    <source>
        <dbReference type="EMBL" id="MDQ1124743.1"/>
    </source>
</evidence>
<proteinExistence type="predicted"/>
<keyword evidence="2" id="KW-1185">Reference proteome</keyword>
<reference evidence="1 2" key="1">
    <citation type="submission" date="2023-07" db="EMBL/GenBank/DDBJ databases">
        <title>Functional and genomic diversity of the sorghum phyllosphere microbiome.</title>
        <authorList>
            <person name="Shade A."/>
        </authorList>
    </citation>
    <scope>NUCLEOTIDE SEQUENCE [LARGE SCALE GENOMIC DNA]</scope>
    <source>
        <strain evidence="1 2">SORGH_AS_1207</strain>
    </source>
</reference>
<sequence length="140" mass="14698">MNSSRALAALGILAATGLLLTACSLNALIWGPDGERVIDTTDRIIGSVQAGEADVDACAGATLDIGDPLRWEGLSAGEPERLTGDSWKEQHAAGATWTINLEGLDPSTAQNGGEYPTFVFYSGDDEHLCVSDIEWGTVSF</sequence>
<dbReference type="Proteomes" id="UP001226691">
    <property type="component" value="Unassembled WGS sequence"/>
</dbReference>
<protein>
    <recommendedName>
        <fullName evidence="3">Lipoprotein</fullName>
    </recommendedName>
</protein>
<dbReference type="EMBL" id="JAUTBF010000001">
    <property type="protein sequence ID" value="MDQ1124743.1"/>
    <property type="molecule type" value="Genomic_DNA"/>
</dbReference>
<organism evidence="1 2">
    <name type="scientific">Microbacterium trichothecenolyticum</name>
    <name type="common">Aureobacterium trichothecenolyticum</name>
    <dbReference type="NCBI Taxonomy" id="69370"/>
    <lineage>
        <taxon>Bacteria</taxon>
        <taxon>Bacillati</taxon>
        <taxon>Actinomycetota</taxon>
        <taxon>Actinomycetes</taxon>
        <taxon>Micrococcales</taxon>
        <taxon>Microbacteriaceae</taxon>
        <taxon>Microbacterium</taxon>
    </lineage>
</organism>
<gene>
    <name evidence="1" type="ORF">QE412_003316</name>
</gene>
<comment type="caution">
    <text evidence="1">The sequence shown here is derived from an EMBL/GenBank/DDBJ whole genome shotgun (WGS) entry which is preliminary data.</text>
</comment>